<reference evidence="3 4" key="1">
    <citation type="submission" date="2017-06" db="EMBL/GenBank/DDBJ databases">
        <title>Biodegradation of gentamicin by bacterial consortia AMQD4 in synthetic medium and raw gentamicin sewage.</title>
        <authorList>
            <person name="Chang H."/>
            <person name="Feng Y."/>
            <person name="Li Z."/>
            <person name="Xue J."/>
            <person name="Cheng D."/>
        </authorList>
    </citation>
    <scope>NUCLEOTIDE SEQUENCE [LARGE SCALE GENOMIC DNA]</scope>
    <source>
        <strain evidence="3 4">BZC3</strain>
    </source>
</reference>
<dbReference type="STRING" id="293.GCA_000988015_01977"/>
<evidence type="ECO:0000259" key="1">
    <source>
        <dbReference type="PROSITE" id="PS50883"/>
    </source>
</evidence>
<name>A0A1Z3LW26_BREDI</name>
<dbReference type="SMART" id="SM00267">
    <property type="entry name" value="GGDEF"/>
    <property type="match status" value="1"/>
</dbReference>
<organism evidence="3 4">
    <name type="scientific">Brevundimonas diminuta</name>
    <name type="common">Pseudomonas diminuta</name>
    <dbReference type="NCBI Taxonomy" id="293"/>
    <lineage>
        <taxon>Bacteria</taxon>
        <taxon>Pseudomonadati</taxon>
        <taxon>Pseudomonadota</taxon>
        <taxon>Alphaproteobacteria</taxon>
        <taxon>Caulobacterales</taxon>
        <taxon>Caulobacteraceae</taxon>
        <taxon>Brevundimonas</taxon>
    </lineage>
</organism>
<feature type="domain" description="EAL" evidence="1">
    <location>
        <begin position="289"/>
        <end position="545"/>
    </location>
</feature>
<dbReference type="Gene3D" id="3.20.20.450">
    <property type="entry name" value="EAL domain"/>
    <property type="match status" value="1"/>
</dbReference>
<dbReference type="Pfam" id="PF21815">
    <property type="entry name" value="PAS_PdeA"/>
    <property type="match status" value="1"/>
</dbReference>
<dbReference type="PANTHER" id="PTHR33121">
    <property type="entry name" value="CYCLIC DI-GMP PHOSPHODIESTERASE PDEF"/>
    <property type="match status" value="1"/>
</dbReference>
<dbReference type="NCBIfam" id="TIGR00254">
    <property type="entry name" value="GGDEF"/>
    <property type="match status" value="1"/>
</dbReference>
<dbReference type="PANTHER" id="PTHR33121:SF70">
    <property type="entry name" value="SIGNALING PROTEIN YKOW"/>
    <property type="match status" value="1"/>
</dbReference>
<dbReference type="InterPro" id="IPR043128">
    <property type="entry name" value="Rev_trsase/Diguanyl_cyclase"/>
</dbReference>
<dbReference type="CDD" id="cd01948">
    <property type="entry name" value="EAL"/>
    <property type="match status" value="1"/>
</dbReference>
<dbReference type="GO" id="GO:0071111">
    <property type="term" value="F:cyclic-guanylate-specific phosphodiesterase activity"/>
    <property type="evidence" value="ECO:0007669"/>
    <property type="project" value="InterPro"/>
</dbReference>
<accession>A0A1Z3LW26</accession>
<dbReference type="SMART" id="SM00052">
    <property type="entry name" value="EAL"/>
    <property type="match status" value="1"/>
</dbReference>
<dbReference type="SUPFAM" id="SSF141868">
    <property type="entry name" value="EAL domain-like"/>
    <property type="match status" value="1"/>
</dbReference>
<dbReference type="InterPro" id="IPR050706">
    <property type="entry name" value="Cyclic-di-GMP_PDE-like"/>
</dbReference>
<protein>
    <submittedName>
        <fullName evidence="3">GGDEF-domain containing protein</fullName>
    </submittedName>
</protein>
<evidence type="ECO:0000313" key="4">
    <source>
        <dbReference type="Proteomes" id="UP000197024"/>
    </source>
</evidence>
<dbReference type="InterPro" id="IPR035919">
    <property type="entry name" value="EAL_sf"/>
</dbReference>
<dbReference type="InterPro" id="IPR029787">
    <property type="entry name" value="Nucleotide_cyclase"/>
</dbReference>
<reference evidence="3 4" key="2">
    <citation type="submission" date="2017-06" db="EMBL/GenBank/DDBJ databases">
        <authorList>
            <person name="Kim H.J."/>
            <person name="Triplett B.A."/>
        </authorList>
    </citation>
    <scope>NUCLEOTIDE SEQUENCE [LARGE SCALE GENOMIC DNA]</scope>
    <source>
        <strain evidence="3 4">BZC3</strain>
    </source>
</reference>
<dbReference type="SUPFAM" id="SSF55073">
    <property type="entry name" value="Nucleotide cyclase"/>
    <property type="match status" value="1"/>
</dbReference>
<dbReference type="Gene3D" id="3.30.70.270">
    <property type="match status" value="1"/>
</dbReference>
<sequence length="557" mass="59697">MSTRSRALTWDPTTAIEALAAADAALWIWTPAEDQIRFTGATRPLGLGPLAPQCSGAAFTALAMPQDRALADRLLKPQAEGTEIAVRLRMRGCETCLWRGVWLEDGLRAAGIVALETKFAGADRDALTGLLDRRTFLVRVAETLAAAGDYEMVVADLDRLRRLNEALGHERADLVLSALGSRLSAAFSEDCAPARIGEDEFAVLVRRGGSGASGSERLREALEQPLRLAGFDIYPTLSIGAVTAEGGPDAPDAAELLRRVELAVEQAKQAGRGGAAAYGRALESDSLSRLALEADLRNAFVRGEIEPFFQPIVNLNSGAVAGFEALARWRHPRRGLVPPDEFLTLADEMGLMNELGLLMMTEAARQLAEWLQRHPGAGRLFCSVNLSVGEIERAHLVEDVARIIKEAGLPRGALKLEVTEGDIMRDTARAAEVLKALREAGASLALDDFGTGFSSLSYLAKLPFDTLKIDRYFVLTMDKDEGSAKIVKSVVNLGRDLALEVVAEGVENASLAQLLLDDGCHYGQGFGYAPALPAQEAEVYLNESLADGAAPIKARSG</sequence>
<dbReference type="Proteomes" id="UP000197024">
    <property type="component" value="Chromosome"/>
</dbReference>
<dbReference type="Pfam" id="PF00563">
    <property type="entry name" value="EAL"/>
    <property type="match status" value="1"/>
</dbReference>
<dbReference type="InterPro" id="IPR001633">
    <property type="entry name" value="EAL_dom"/>
</dbReference>
<proteinExistence type="predicted"/>
<evidence type="ECO:0000313" key="3">
    <source>
        <dbReference type="EMBL" id="ASD26349.1"/>
    </source>
</evidence>
<dbReference type="InterPro" id="IPR048820">
    <property type="entry name" value="PdeA-like_PAS"/>
</dbReference>
<dbReference type="EMBL" id="CP021995">
    <property type="protein sequence ID" value="ASD26349.1"/>
    <property type="molecule type" value="Genomic_DNA"/>
</dbReference>
<dbReference type="PROSITE" id="PS50887">
    <property type="entry name" value="GGDEF"/>
    <property type="match status" value="1"/>
</dbReference>
<dbReference type="Pfam" id="PF00990">
    <property type="entry name" value="GGDEF"/>
    <property type="match status" value="1"/>
</dbReference>
<dbReference type="PROSITE" id="PS50883">
    <property type="entry name" value="EAL"/>
    <property type="match status" value="1"/>
</dbReference>
<dbReference type="AlphaFoldDB" id="A0A1Z3LW26"/>
<dbReference type="InterPro" id="IPR000160">
    <property type="entry name" value="GGDEF_dom"/>
</dbReference>
<dbReference type="CDD" id="cd01949">
    <property type="entry name" value="GGDEF"/>
    <property type="match status" value="1"/>
</dbReference>
<dbReference type="RefSeq" id="WP_088410360.1">
    <property type="nucleotide sequence ID" value="NZ_CP021995.1"/>
</dbReference>
<dbReference type="Gene3D" id="3.30.450.310">
    <property type="match status" value="1"/>
</dbReference>
<feature type="domain" description="GGDEF" evidence="2">
    <location>
        <begin position="148"/>
        <end position="280"/>
    </location>
</feature>
<gene>
    <name evidence="3" type="ORF">CD943_05255</name>
</gene>
<evidence type="ECO:0000259" key="2">
    <source>
        <dbReference type="PROSITE" id="PS50887"/>
    </source>
</evidence>